<sequence>MQHVEMIRNHSKPTRKVDMTDRQTETLETFAQGKEKHSISVRDERLSFTPIYVIVGMYRLLSDKNLRVPTWKKCKHGFIRGSVVGLGWAIVSFKAQRWFVEVFLRNSPRVTGLSHDTLFGYQLPFSMTTYATVLLILNQTSAIINFFLSKNIRIARDRAWDYTVQSRGKDQSFWGPYVEEYAIPPKPQISKWERWASNPIGRIVLTRIALFPLSLYPIAGVLVKAYFRSLGTARYLHKRYFEAKKMTTNQINVFIQERKWHYRAFGFVAALLEGFPIVGIMFSVSNRVGAAMWAHDLQKQQNEFAHGEKQQILPNMTSEVELDSMVGSWKESKTQ</sequence>
<evidence type="ECO:0000256" key="1">
    <source>
        <dbReference type="SAM" id="MobiDB-lite"/>
    </source>
</evidence>
<evidence type="ECO:0000313" key="4">
    <source>
        <dbReference type="Proteomes" id="UP000217199"/>
    </source>
</evidence>
<dbReference type="InterPro" id="IPR052786">
    <property type="entry name" value="Spore_wall_assembly"/>
</dbReference>
<name>A0A286UTX9_9AGAM</name>
<proteinExistence type="predicted"/>
<evidence type="ECO:0000256" key="2">
    <source>
        <dbReference type="SAM" id="Phobius"/>
    </source>
</evidence>
<dbReference type="EMBL" id="NBII01000002">
    <property type="protein sequence ID" value="PAV22925.1"/>
    <property type="molecule type" value="Genomic_DNA"/>
</dbReference>
<reference evidence="3 4" key="1">
    <citation type="journal article" date="2017" name="Mol. Ecol.">
        <title>Comparative and population genomic landscape of Phellinus noxius: A hypervariable fungus causing root rot in trees.</title>
        <authorList>
            <person name="Chung C.L."/>
            <person name="Lee T.J."/>
            <person name="Akiba M."/>
            <person name="Lee H.H."/>
            <person name="Kuo T.H."/>
            <person name="Liu D."/>
            <person name="Ke H.M."/>
            <person name="Yokoi T."/>
            <person name="Roa M.B."/>
            <person name="Lu M.J."/>
            <person name="Chang Y.Y."/>
            <person name="Ann P.J."/>
            <person name="Tsai J.N."/>
            <person name="Chen C.Y."/>
            <person name="Tzean S.S."/>
            <person name="Ota Y."/>
            <person name="Hattori T."/>
            <person name="Sahashi N."/>
            <person name="Liou R.F."/>
            <person name="Kikuchi T."/>
            <person name="Tsai I.J."/>
        </authorList>
    </citation>
    <scope>NUCLEOTIDE SEQUENCE [LARGE SCALE GENOMIC DNA]</scope>
    <source>
        <strain evidence="3 4">FFPRI411160</strain>
    </source>
</reference>
<accession>A0A286UTX9</accession>
<evidence type="ECO:0000313" key="3">
    <source>
        <dbReference type="EMBL" id="PAV22925.1"/>
    </source>
</evidence>
<dbReference type="PANTHER" id="PTHR34292:SF2">
    <property type="entry name" value="OUTER SPORE WALL PROTEIN LDS1"/>
    <property type="match status" value="1"/>
</dbReference>
<feature type="transmembrane region" description="Helical" evidence="2">
    <location>
        <begin position="77"/>
        <end position="95"/>
    </location>
</feature>
<gene>
    <name evidence="3" type="ORF">PNOK_0288200</name>
</gene>
<keyword evidence="4" id="KW-1185">Reference proteome</keyword>
<dbReference type="InParanoid" id="A0A286UTX9"/>
<feature type="transmembrane region" description="Helical" evidence="2">
    <location>
        <begin position="204"/>
        <end position="227"/>
    </location>
</feature>
<feature type="region of interest" description="Disordered" evidence="1">
    <location>
        <begin position="1"/>
        <end position="20"/>
    </location>
</feature>
<dbReference type="AlphaFoldDB" id="A0A286UTX9"/>
<dbReference type="STRING" id="2282107.A0A286UTX9"/>
<keyword evidence="2" id="KW-1133">Transmembrane helix</keyword>
<feature type="transmembrane region" description="Helical" evidence="2">
    <location>
        <begin position="264"/>
        <end position="284"/>
    </location>
</feature>
<keyword evidence="2" id="KW-0812">Transmembrane</keyword>
<dbReference type="PANTHER" id="PTHR34292">
    <property type="entry name" value="OUTER SPORE WALL PROTEIN LDS1"/>
    <property type="match status" value="1"/>
</dbReference>
<dbReference type="Proteomes" id="UP000217199">
    <property type="component" value="Unassembled WGS sequence"/>
</dbReference>
<dbReference type="OrthoDB" id="10012223at2759"/>
<feature type="transmembrane region" description="Helical" evidence="2">
    <location>
        <begin position="127"/>
        <end position="148"/>
    </location>
</feature>
<organism evidence="3 4">
    <name type="scientific">Pyrrhoderma noxium</name>
    <dbReference type="NCBI Taxonomy" id="2282107"/>
    <lineage>
        <taxon>Eukaryota</taxon>
        <taxon>Fungi</taxon>
        <taxon>Dikarya</taxon>
        <taxon>Basidiomycota</taxon>
        <taxon>Agaricomycotina</taxon>
        <taxon>Agaricomycetes</taxon>
        <taxon>Hymenochaetales</taxon>
        <taxon>Hymenochaetaceae</taxon>
        <taxon>Pyrrhoderma</taxon>
    </lineage>
</organism>
<comment type="caution">
    <text evidence="3">The sequence shown here is derived from an EMBL/GenBank/DDBJ whole genome shotgun (WGS) entry which is preliminary data.</text>
</comment>
<protein>
    <submittedName>
        <fullName evidence="3">Uncharacterized protein</fullName>
    </submittedName>
</protein>
<keyword evidence="2" id="KW-0472">Membrane</keyword>